<dbReference type="InterPro" id="IPR003439">
    <property type="entry name" value="ABC_transporter-like_ATP-bd"/>
</dbReference>
<dbReference type="InterPro" id="IPR003593">
    <property type="entry name" value="AAA+_ATPase"/>
</dbReference>
<evidence type="ECO:0000256" key="8">
    <source>
        <dbReference type="ARBA" id="ARBA00022741"/>
    </source>
</evidence>
<evidence type="ECO:0000313" key="16">
    <source>
        <dbReference type="Proteomes" id="UP001238467"/>
    </source>
</evidence>
<evidence type="ECO:0000256" key="5">
    <source>
        <dbReference type="ARBA" id="ARBA00022448"/>
    </source>
</evidence>
<feature type="transmembrane region" description="Helical" evidence="12">
    <location>
        <begin position="183"/>
        <end position="208"/>
    </location>
</feature>
<dbReference type="Gene3D" id="1.10.3720.10">
    <property type="entry name" value="MetI-like"/>
    <property type="match status" value="1"/>
</dbReference>
<evidence type="ECO:0000259" key="14">
    <source>
        <dbReference type="PROSITE" id="PS50928"/>
    </source>
</evidence>
<dbReference type="SUPFAM" id="SSF161098">
    <property type="entry name" value="MetI-like"/>
    <property type="match status" value="1"/>
</dbReference>
<dbReference type="PROSITE" id="PS50928">
    <property type="entry name" value="ABC_TM1"/>
    <property type="match status" value="1"/>
</dbReference>
<proteinExistence type="inferred from homology"/>
<dbReference type="NCBIfam" id="TIGR01726">
    <property type="entry name" value="HEQRo_perm_3TM"/>
    <property type="match status" value="1"/>
</dbReference>
<keyword evidence="16" id="KW-1185">Reference proteome</keyword>
<dbReference type="Gene3D" id="3.40.50.300">
    <property type="entry name" value="P-loop containing nucleotide triphosphate hydrolases"/>
    <property type="match status" value="1"/>
</dbReference>
<sequence>MDLFLHYLGMPYLLDGVGYTLLITVLGLLGGLVMGVVLAAMQLSRFRTLAIVARAYAIVFRGTPLILQMVFCYNALPLIGIKLSAISAASLALALNEAPFIAEILRANVLGVERGQVSAGQALGMTPAAIMRRIIAPQAIRSMVPALGNEAVSALKNSSLASVVAVQELTLRSTQLASATFDFFSIFFASGLMYLVLTGAIAVIQIVVEMLLDLDRPPPREQLRRFFRVLVPGRPDAFPELAVPATGVTPPDVAREIVAEIVADPLPPASPKPVSTGRDPAARAARLAGNNIAVEARRLRKSYGAQTVLDGIDLTVRAGEVVALLGPSGSGKSTLLRCINRLEGWEDGTVRVGGRSLGVDENGRPLSPRMTAQMRASVGVGMVFQQFNLFGHLTARENIAGPLRWVQGLSRFDADRRARDLLERIGLAHRADALPRHLSGGQQQRVAIARAVAPSPTVLLLDEPTSALDPELVGEVLEVIRRLAVEEGLAMIISTHQLRFAGDVADRIMFLSGGVIVEEGPAARLLSAPSHPLTARFLSSMTAE</sequence>
<dbReference type="SUPFAM" id="SSF52540">
    <property type="entry name" value="P-loop containing nucleoside triphosphate hydrolases"/>
    <property type="match status" value="1"/>
</dbReference>
<evidence type="ECO:0000256" key="11">
    <source>
        <dbReference type="ARBA" id="ARBA00023136"/>
    </source>
</evidence>
<evidence type="ECO:0000256" key="9">
    <source>
        <dbReference type="ARBA" id="ARBA00022840"/>
    </source>
</evidence>
<evidence type="ECO:0000256" key="6">
    <source>
        <dbReference type="ARBA" id="ARBA00022475"/>
    </source>
</evidence>
<feature type="domain" description="ABC transporter" evidence="13">
    <location>
        <begin position="294"/>
        <end position="538"/>
    </location>
</feature>
<keyword evidence="11 12" id="KW-0472">Membrane</keyword>
<dbReference type="PROSITE" id="PS00211">
    <property type="entry name" value="ABC_TRANSPORTER_1"/>
    <property type="match status" value="1"/>
</dbReference>
<keyword evidence="7 12" id="KW-0812">Transmembrane</keyword>
<evidence type="ECO:0000256" key="10">
    <source>
        <dbReference type="ARBA" id="ARBA00022989"/>
    </source>
</evidence>
<feature type="transmembrane region" description="Helical" evidence="12">
    <location>
        <begin position="20"/>
        <end position="43"/>
    </location>
</feature>
<dbReference type="CDD" id="cd06261">
    <property type="entry name" value="TM_PBP2"/>
    <property type="match status" value="1"/>
</dbReference>
<comment type="similarity">
    <text evidence="4">Belongs to the binding-protein-dependent transport system permease family. HisMQ subfamily.</text>
</comment>
<feature type="domain" description="ABC transmembrane type-1" evidence="14">
    <location>
        <begin position="17"/>
        <end position="205"/>
    </location>
</feature>
<evidence type="ECO:0000259" key="13">
    <source>
        <dbReference type="PROSITE" id="PS50893"/>
    </source>
</evidence>
<keyword evidence="9" id="KW-0067">ATP-binding</keyword>
<evidence type="ECO:0000256" key="12">
    <source>
        <dbReference type="RuleBase" id="RU363032"/>
    </source>
</evidence>
<keyword evidence="5 12" id="KW-0813">Transport</keyword>
<organism evidence="15 16">
    <name type="scientific">Ancylobacter vacuolatus</name>
    <dbReference type="NCBI Taxonomy" id="223389"/>
    <lineage>
        <taxon>Bacteria</taxon>
        <taxon>Pseudomonadati</taxon>
        <taxon>Pseudomonadota</taxon>
        <taxon>Alphaproteobacteria</taxon>
        <taxon>Hyphomicrobiales</taxon>
        <taxon>Xanthobacteraceae</taxon>
        <taxon>Ancylobacter</taxon>
    </lineage>
</organism>
<evidence type="ECO:0000256" key="7">
    <source>
        <dbReference type="ARBA" id="ARBA00022692"/>
    </source>
</evidence>
<dbReference type="Pfam" id="PF00528">
    <property type="entry name" value="BPD_transp_1"/>
    <property type="match status" value="1"/>
</dbReference>
<dbReference type="PANTHER" id="PTHR43166">
    <property type="entry name" value="AMINO ACID IMPORT ATP-BINDING PROTEIN"/>
    <property type="match status" value="1"/>
</dbReference>
<name>A0ABU0DHA3_9HYPH</name>
<evidence type="ECO:0000256" key="2">
    <source>
        <dbReference type="ARBA" id="ARBA00004429"/>
    </source>
</evidence>
<keyword evidence="8" id="KW-0547">Nucleotide-binding</keyword>
<dbReference type="PANTHER" id="PTHR43166:SF35">
    <property type="entry name" value="L-CYSTINE IMPORT ATP-BINDING PROTEIN TCYN"/>
    <property type="match status" value="1"/>
</dbReference>
<dbReference type="InterPro" id="IPR000515">
    <property type="entry name" value="MetI-like"/>
</dbReference>
<reference evidence="15 16" key="1">
    <citation type="submission" date="2023-07" db="EMBL/GenBank/DDBJ databases">
        <title>Genomic Encyclopedia of Type Strains, Phase IV (KMG-IV): sequencing the most valuable type-strain genomes for metagenomic binning, comparative biology and taxonomic classification.</title>
        <authorList>
            <person name="Goeker M."/>
        </authorList>
    </citation>
    <scope>NUCLEOTIDE SEQUENCE [LARGE SCALE GENOMIC DNA]</scope>
    <source>
        <strain evidence="15 16">DSM 1277</strain>
    </source>
</reference>
<dbReference type="InterPro" id="IPR010065">
    <property type="entry name" value="AA_ABC_transptr_permease_3TM"/>
</dbReference>
<accession>A0ABU0DHA3</accession>
<dbReference type="Proteomes" id="UP001238467">
    <property type="component" value="Unassembled WGS sequence"/>
</dbReference>
<dbReference type="InterPro" id="IPR035906">
    <property type="entry name" value="MetI-like_sf"/>
</dbReference>
<dbReference type="EMBL" id="JAUSUH010000004">
    <property type="protein sequence ID" value="MDQ0347808.1"/>
    <property type="molecule type" value="Genomic_DNA"/>
</dbReference>
<evidence type="ECO:0000313" key="15">
    <source>
        <dbReference type="EMBL" id="MDQ0347808.1"/>
    </source>
</evidence>
<gene>
    <name evidence="15" type="ORF">J2S76_002235</name>
</gene>
<evidence type="ECO:0000256" key="1">
    <source>
        <dbReference type="ARBA" id="ARBA00004202"/>
    </source>
</evidence>
<comment type="caution">
    <text evidence="15">The sequence shown here is derived from an EMBL/GenBank/DDBJ whole genome shotgun (WGS) entry which is preliminary data.</text>
</comment>
<dbReference type="RefSeq" id="WP_307060455.1">
    <property type="nucleotide sequence ID" value="NZ_JAUSUH010000004.1"/>
</dbReference>
<evidence type="ECO:0000256" key="3">
    <source>
        <dbReference type="ARBA" id="ARBA00005417"/>
    </source>
</evidence>
<dbReference type="InterPro" id="IPR050086">
    <property type="entry name" value="MetN_ABC_transporter-like"/>
</dbReference>
<keyword evidence="6" id="KW-1003">Cell membrane</keyword>
<dbReference type="InterPro" id="IPR027417">
    <property type="entry name" value="P-loop_NTPase"/>
</dbReference>
<keyword evidence="10 12" id="KW-1133">Transmembrane helix</keyword>
<dbReference type="PROSITE" id="PS50893">
    <property type="entry name" value="ABC_TRANSPORTER_2"/>
    <property type="match status" value="1"/>
</dbReference>
<protein>
    <submittedName>
        <fullName evidence="15">Polar amino acid transport system permease protein</fullName>
    </submittedName>
</protein>
<evidence type="ECO:0000256" key="4">
    <source>
        <dbReference type="ARBA" id="ARBA00010072"/>
    </source>
</evidence>
<dbReference type="Pfam" id="PF00005">
    <property type="entry name" value="ABC_tran"/>
    <property type="match status" value="1"/>
</dbReference>
<comment type="subcellular location">
    <subcellularLocation>
        <location evidence="2">Cell inner membrane</location>
        <topology evidence="2">Multi-pass membrane protein</topology>
    </subcellularLocation>
    <subcellularLocation>
        <location evidence="12">Cell membrane</location>
        <topology evidence="12">Multi-pass membrane protein</topology>
    </subcellularLocation>
    <subcellularLocation>
        <location evidence="1">Cell membrane</location>
        <topology evidence="1">Peripheral membrane protein</topology>
    </subcellularLocation>
</comment>
<dbReference type="SMART" id="SM00382">
    <property type="entry name" value="AAA"/>
    <property type="match status" value="1"/>
</dbReference>
<dbReference type="InterPro" id="IPR017871">
    <property type="entry name" value="ABC_transporter-like_CS"/>
</dbReference>
<comment type="similarity">
    <text evidence="3">Belongs to the ABC transporter superfamily.</text>
</comment>